<evidence type="ECO:0000313" key="12">
    <source>
        <dbReference type="Proteomes" id="UP000516421"/>
    </source>
</evidence>
<dbReference type="InterPro" id="IPR022380">
    <property type="entry name" value="Glu-Q_tRNA(Asp)_Synthase"/>
</dbReference>
<keyword evidence="2 7" id="KW-0479">Metal-binding</keyword>
<dbReference type="PANTHER" id="PTHR43311">
    <property type="entry name" value="GLUTAMATE--TRNA LIGASE"/>
    <property type="match status" value="1"/>
</dbReference>
<evidence type="ECO:0000256" key="4">
    <source>
        <dbReference type="ARBA" id="ARBA00022833"/>
    </source>
</evidence>
<feature type="binding site" evidence="7">
    <location>
        <position position="253"/>
    </location>
    <ligand>
        <name>ATP</name>
        <dbReference type="ChEBI" id="CHEBI:30616"/>
    </ligand>
</feature>
<evidence type="ECO:0000259" key="10">
    <source>
        <dbReference type="Pfam" id="PF00749"/>
    </source>
</evidence>
<dbReference type="EC" id="6.1.1.-" evidence="7"/>
<feature type="short sequence motif" description="'KMSKS' region" evidence="7">
    <location>
        <begin position="250"/>
        <end position="254"/>
    </location>
</feature>
<dbReference type="GO" id="GO:0006424">
    <property type="term" value="P:glutamyl-tRNA aminoacylation"/>
    <property type="evidence" value="ECO:0007669"/>
    <property type="project" value="InterPro"/>
</dbReference>
<evidence type="ECO:0000256" key="1">
    <source>
        <dbReference type="ARBA" id="ARBA00022598"/>
    </source>
</evidence>
<dbReference type="GO" id="GO:0005829">
    <property type="term" value="C:cytosol"/>
    <property type="evidence" value="ECO:0007669"/>
    <property type="project" value="TreeGrafter"/>
</dbReference>
<keyword evidence="1 7" id="KW-0436">Ligase</keyword>
<comment type="function">
    <text evidence="7">Catalyzes the tRNA-independent activation of glutamate in presence of ATP and the subsequent transfer of glutamate onto a tRNA(Asp). Glutamate is transferred on the 2-amino-5-(4,5-dihydroxy-2-cyclopenten-1-yl) moiety of the queuosine in the wobble position of the QUC anticodon.</text>
</comment>
<dbReference type="InterPro" id="IPR020058">
    <property type="entry name" value="Glu/Gln-tRNA-synth_Ib_cat-dom"/>
</dbReference>
<keyword evidence="8" id="KW-0648">Protein biosynthesis</keyword>
<keyword evidence="3 7" id="KW-0547">Nucleotide-binding</keyword>
<evidence type="ECO:0000313" key="11">
    <source>
        <dbReference type="EMBL" id="QNV40937.1"/>
    </source>
</evidence>
<feature type="binding site" evidence="7">
    <location>
        <position position="134"/>
    </location>
    <ligand>
        <name>Zn(2+)</name>
        <dbReference type="ChEBI" id="CHEBI:29105"/>
    </ligand>
</feature>
<feature type="short sequence motif" description="'HIGH' region" evidence="7">
    <location>
        <begin position="26"/>
        <end position="36"/>
    </location>
</feature>
<reference evidence="11 12" key="1">
    <citation type="submission" date="2020-09" db="EMBL/GenBank/DDBJ databases">
        <title>Investigation of environmental microbe.</title>
        <authorList>
            <person name="Ou Y."/>
            <person name="Kang Q."/>
        </authorList>
    </citation>
    <scope>NUCLEOTIDE SEQUENCE [LARGE SCALE GENOMIC DNA]</scope>
    <source>
        <strain evidence="11 12">KJZ-9</strain>
    </source>
</reference>
<dbReference type="PRINTS" id="PR00987">
    <property type="entry name" value="TRNASYNTHGLU"/>
</dbReference>
<feature type="compositionally biased region" description="Basic and acidic residues" evidence="9">
    <location>
        <begin position="141"/>
        <end position="154"/>
    </location>
</feature>
<evidence type="ECO:0000256" key="3">
    <source>
        <dbReference type="ARBA" id="ARBA00022741"/>
    </source>
</evidence>
<dbReference type="KEGG" id="rama:IDM48_02695"/>
<feature type="binding site" evidence="7">
    <location>
        <begin position="23"/>
        <end position="27"/>
    </location>
    <ligand>
        <name>L-glutamate</name>
        <dbReference type="ChEBI" id="CHEBI:29985"/>
    </ligand>
</feature>
<feature type="binding site" evidence="7">
    <location>
        <position position="194"/>
    </location>
    <ligand>
        <name>L-glutamate</name>
        <dbReference type="ChEBI" id="CHEBI:29985"/>
    </ligand>
</feature>
<keyword evidence="12" id="KW-1185">Reference proteome</keyword>
<dbReference type="GO" id="GO:0008270">
    <property type="term" value="F:zinc ion binding"/>
    <property type="evidence" value="ECO:0007669"/>
    <property type="project" value="UniProtKB-UniRule"/>
</dbReference>
<dbReference type="HAMAP" id="MF_01428">
    <property type="entry name" value="Glu_Q_tRNA_synth"/>
    <property type="match status" value="1"/>
</dbReference>
<dbReference type="PANTHER" id="PTHR43311:SF1">
    <property type="entry name" value="GLUTAMYL-Q TRNA(ASP) SYNTHETASE"/>
    <property type="match status" value="1"/>
</dbReference>
<evidence type="ECO:0000256" key="7">
    <source>
        <dbReference type="HAMAP-Rule" id="MF_01428"/>
    </source>
</evidence>
<dbReference type="NCBIfam" id="NF004314">
    <property type="entry name" value="PRK05710.1-3"/>
    <property type="match status" value="1"/>
</dbReference>
<feature type="binding site" evidence="7">
    <location>
        <position position="113"/>
    </location>
    <ligand>
        <name>Zn(2+)</name>
        <dbReference type="ChEBI" id="CHEBI:29105"/>
    </ligand>
</feature>
<feature type="region of interest" description="Disordered" evidence="9">
    <location>
        <begin position="126"/>
        <end position="154"/>
    </location>
</feature>
<dbReference type="Proteomes" id="UP000516421">
    <property type="component" value="Chromosome"/>
</dbReference>
<feature type="binding site" evidence="7">
    <location>
        <position position="212"/>
    </location>
    <ligand>
        <name>L-glutamate</name>
        <dbReference type="ChEBI" id="CHEBI:29985"/>
    </ligand>
</feature>
<dbReference type="GO" id="GO:0004818">
    <property type="term" value="F:glutamate-tRNA ligase activity"/>
    <property type="evidence" value="ECO:0007669"/>
    <property type="project" value="TreeGrafter"/>
</dbReference>
<dbReference type="NCBIfam" id="NF004315">
    <property type="entry name" value="PRK05710.1-4"/>
    <property type="match status" value="1"/>
</dbReference>
<comment type="cofactor">
    <cofactor evidence="7">
        <name>Zn(2+)</name>
        <dbReference type="ChEBI" id="CHEBI:29105"/>
    </cofactor>
    <text evidence="7">Binds 1 zinc ion per subunit.</text>
</comment>
<sequence>MERVIISSSVAHQFPSDAPVVGRYAPSPSGDLHLGNLRTALWAWLEARSSEGKFVMRVEDLDRVKKGAAERQLADLQALGIDWDGEVLYQSTRIAAYQQVVKELTAQGLTYECFCTRKEIQSATSAPHAAPGAYPGTCRNLSEDERSRRRQDRPGAIRLRAQMREFTVVDDIAGEFTSDVDDFVLLRNDGTAAYNLASVLDDRYQGVTQIVRGDDLLSSTPRQAYLANLLGFPAPRYRHVPLALNGKGDRLAKRDGAVTLAEIRDRGVKDAEVLALIAASFPLKNIESDGTARFPSSAAEMLDVYQDSQPSNTPWTVQDEILKGVTIGG</sequence>
<name>A0A7H2BMP1_9MICC</name>
<dbReference type="Pfam" id="PF00749">
    <property type="entry name" value="tRNA-synt_1c"/>
    <property type="match status" value="1"/>
</dbReference>
<dbReference type="InterPro" id="IPR000924">
    <property type="entry name" value="Glu/Gln-tRNA-synth"/>
</dbReference>
<proteinExistence type="inferred from homology"/>
<keyword evidence="4 7" id="KW-0862">Zinc</keyword>
<evidence type="ECO:0000256" key="5">
    <source>
        <dbReference type="ARBA" id="ARBA00022840"/>
    </source>
</evidence>
<gene>
    <name evidence="11" type="primary">gluQRS</name>
    <name evidence="7" type="synonym">gluQ</name>
    <name evidence="11" type="ORF">IDM48_02695</name>
</gene>
<keyword evidence="6 7" id="KW-0030">Aminoacyl-tRNA synthetase</keyword>
<dbReference type="NCBIfam" id="TIGR03838">
    <property type="entry name" value="queuosine_YadB"/>
    <property type="match status" value="1"/>
</dbReference>
<evidence type="ECO:0000256" key="8">
    <source>
        <dbReference type="RuleBase" id="RU363037"/>
    </source>
</evidence>
<dbReference type="PROSITE" id="PS00178">
    <property type="entry name" value="AA_TRNA_LIGASE_I"/>
    <property type="match status" value="1"/>
</dbReference>
<organism evidence="11 12">
    <name type="scientific">Rothia amarae</name>
    <dbReference type="NCBI Taxonomy" id="169480"/>
    <lineage>
        <taxon>Bacteria</taxon>
        <taxon>Bacillati</taxon>
        <taxon>Actinomycetota</taxon>
        <taxon>Actinomycetes</taxon>
        <taxon>Micrococcales</taxon>
        <taxon>Micrococcaceae</taxon>
        <taxon>Rothia</taxon>
    </lineage>
</organism>
<keyword evidence="5 7" id="KW-0067">ATP-binding</keyword>
<evidence type="ECO:0000256" key="2">
    <source>
        <dbReference type="ARBA" id="ARBA00022723"/>
    </source>
</evidence>
<dbReference type="EMBL" id="CP061538">
    <property type="protein sequence ID" value="QNV40937.1"/>
    <property type="molecule type" value="Genomic_DNA"/>
</dbReference>
<dbReference type="SUPFAM" id="SSF52374">
    <property type="entry name" value="Nucleotidylyl transferase"/>
    <property type="match status" value="1"/>
</dbReference>
<accession>A0A7H2BMP1</accession>
<dbReference type="InterPro" id="IPR049940">
    <property type="entry name" value="GluQ/Sye"/>
</dbReference>
<evidence type="ECO:0000256" key="9">
    <source>
        <dbReference type="SAM" id="MobiDB-lite"/>
    </source>
</evidence>
<protein>
    <recommendedName>
        <fullName evidence="7">Glutamyl-Q tRNA(Asp) synthetase</fullName>
        <shortName evidence="7">Glu-Q-RSs</shortName>
        <ecNumber evidence="7">6.1.1.-</ecNumber>
    </recommendedName>
</protein>
<dbReference type="InterPro" id="IPR014729">
    <property type="entry name" value="Rossmann-like_a/b/a_fold"/>
</dbReference>
<dbReference type="RefSeq" id="WP_190618590.1">
    <property type="nucleotide sequence ID" value="NZ_CP061538.1"/>
</dbReference>
<dbReference type="AlphaFoldDB" id="A0A7H2BMP1"/>
<dbReference type="GO" id="GO:0006400">
    <property type="term" value="P:tRNA modification"/>
    <property type="evidence" value="ECO:0007669"/>
    <property type="project" value="InterPro"/>
</dbReference>
<dbReference type="Gene3D" id="3.40.50.620">
    <property type="entry name" value="HUPs"/>
    <property type="match status" value="1"/>
</dbReference>
<feature type="domain" description="Glutamyl/glutaminyl-tRNA synthetase class Ib catalytic" evidence="10">
    <location>
        <begin position="20"/>
        <end position="269"/>
    </location>
</feature>
<feature type="binding site" evidence="7">
    <location>
        <position position="59"/>
    </location>
    <ligand>
        <name>L-glutamate</name>
        <dbReference type="ChEBI" id="CHEBI:29985"/>
    </ligand>
</feature>
<dbReference type="InterPro" id="IPR001412">
    <property type="entry name" value="aa-tRNA-synth_I_CS"/>
</dbReference>
<feature type="binding site" evidence="7">
    <location>
        <position position="138"/>
    </location>
    <ligand>
        <name>Zn(2+)</name>
        <dbReference type="ChEBI" id="CHEBI:29105"/>
    </ligand>
</feature>
<evidence type="ECO:0000256" key="6">
    <source>
        <dbReference type="ARBA" id="ARBA00023146"/>
    </source>
</evidence>
<feature type="binding site" evidence="7">
    <location>
        <position position="115"/>
    </location>
    <ligand>
        <name>Zn(2+)</name>
        <dbReference type="ChEBI" id="CHEBI:29105"/>
    </ligand>
</feature>
<dbReference type="GO" id="GO:0005524">
    <property type="term" value="F:ATP binding"/>
    <property type="evidence" value="ECO:0007669"/>
    <property type="project" value="UniProtKB-KW"/>
</dbReference>
<comment type="similarity">
    <text evidence="7">Belongs to the class-I aminoacyl-tRNA synthetase family. GluQ subfamily.</text>
</comment>